<feature type="region of interest" description="Disordered" evidence="1">
    <location>
        <begin position="207"/>
        <end position="232"/>
    </location>
</feature>
<dbReference type="PROSITE" id="PS51038">
    <property type="entry name" value="BAH"/>
    <property type="match status" value="1"/>
</dbReference>
<dbReference type="Gene3D" id="2.30.30.490">
    <property type="match status" value="1"/>
</dbReference>
<feature type="region of interest" description="Disordered" evidence="1">
    <location>
        <begin position="41"/>
        <end position="78"/>
    </location>
</feature>
<reference evidence="3 4" key="1">
    <citation type="submission" date="2024-08" db="EMBL/GenBank/DDBJ databases">
        <title>Gnathostoma spinigerum genome.</title>
        <authorList>
            <person name="Gonzalez-Bertolin B."/>
            <person name="Monzon S."/>
            <person name="Zaballos A."/>
            <person name="Jimenez P."/>
            <person name="Dekumyoy P."/>
            <person name="Varona S."/>
            <person name="Cuesta I."/>
            <person name="Sumanam S."/>
            <person name="Adisakwattana P."/>
            <person name="Gasser R.B."/>
            <person name="Hernandez-Gonzalez A."/>
            <person name="Young N.D."/>
            <person name="Perteguer M.J."/>
        </authorList>
    </citation>
    <scope>NUCLEOTIDE SEQUENCE [LARGE SCALE GENOMIC DNA]</scope>
    <source>
        <strain evidence="3">AL3</strain>
        <tissue evidence="3">Liver</tissue>
    </source>
</reference>
<feature type="domain" description="BAH" evidence="2">
    <location>
        <begin position="419"/>
        <end position="577"/>
    </location>
</feature>
<feature type="compositionally biased region" description="Basic residues" evidence="1">
    <location>
        <begin position="368"/>
        <end position="379"/>
    </location>
</feature>
<feature type="compositionally biased region" description="Polar residues" evidence="1">
    <location>
        <begin position="210"/>
        <end position="226"/>
    </location>
</feature>
<dbReference type="InterPro" id="IPR043151">
    <property type="entry name" value="BAH_sf"/>
</dbReference>
<protein>
    <recommendedName>
        <fullName evidence="2">BAH domain-containing protein</fullName>
    </recommendedName>
</protein>
<evidence type="ECO:0000313" key="3">
    <source>
        <dbReference type="EMBL" id="MFH4977598.1"/>
    </source>
</evidence>
<feature type="region of interest" description="Disordered" evidence="1">
    <location>
        <begin position="265"/>
        <end position="381"/>
    </location>
</feature>
<dbReference type="InterPro" id="IPR053032">
    <property type="entry name" value="BAH_domain-containing"/>
</dbReference>
<dbReference type="AlphaFoldDB" id="A0ABD6EC95"/>
<dbReference type="InterPro" id="IPR001025">
    <property type="entry name" value="BAH_dom"/>
</dbReference>
<comment type="caution">
    <text evidence="3">The sequence shown here is derived from an EMBL/GenBank/DDBJ whole genome shotgun (WGS) entry which is preliminary data.</text>
</comment>
<keyword evidence="4" id="KW-1185">Reference proteome</keyword>
<name>A0ABD6EC95_9BILA</name>
<proteinExistence type="predicted"/>
<feature type="compositionally biased region" description="Polar residues" evidence="1">
    <location>
        <begin position="61"/>
        <end position="76"/>
    </location>
</feature>
<dbReference type="PANTHER" id="PTHR46576">
    <property type="entry name" value="BROMO ADJACENT HOMOLOGY DOMAIN-CONTAINING 1 PROTEIN"/>
    <property type="match status" value="1"/>
</dbReference>
<feature type="compositionally biased region" description="Basic residues" evidence="1">
    <location>
        <begin position="303"/>
        <end position="312"/>
    </location>
</feature>
<evidence type="ECO:0000256" key="1">
    <source>
        <dbReference type="SAM" id="MobiDB-lite"/>
    </source>
</evidence>
<feature type="compositionally biased region" description="Low complexity" evidence="1">
    <location>
        <begin position="47"/>
        <end position="60"/>
    </location>
</feature>
<gene>
    <name evidence="3" type="ORF">AB6A40_004307</name>
</gene>
<sequence>MHVNSLSSPCIAISAAGVSGLPHGCIPQRYNDRQCPTSNAVDLARASSSSSSSSSSYSNSTTMVCKSNDDQQQSPTKICAPTPKLSFSLASIIGETESTTSQEKSASLRKRRFCRIDDILDRMWNTKGEQQPHLLENTETINQATMDCSPVDIECTPPKKNCLSSSELHSSQTVDRVDPDVPVVSPIPETFHVPLLMPAEGAYLPDILPNESTAPSPLGNSNSSTILDEDDKPPELTAFHQLNETVQSRPATPLTPSLDPELLKKFEEEDTPKRVLRPSTIALTKRSEDLKKKRQQRNLNGQNRRRPRRRSGAKSTSENHSMHSSSVRYDIPIEVKITDDTPVPCAPSSSGVSSLSSGPPSNGSVKSRSSRGGKKRRPKIISNWKPVCSGSRKYVYMNNDTIPVKRICYAAVRHVREPETLHVRDSVVVKSVDGTTNFGKVTRIFLDELTGLLMASVFWYYNRDQIEPDLENPTSPWPPICRNELLASRHIDVVNLDSIQEFISVLTFNEYARYMAENKIDALPREQRPHEEDELWPKGEQNYPRRSRLPCEDTPLELVYFCRRIYDFKSKRITTNKPISQRKTLSGRRSSHH</sequence>
<evidence type="ECO:0000313" key="4">
    <source>
        <dbReference type="Proteomes" id="UP001608902"/>
    </source>
</evidence>
<accession>A0ABD6EC95</accession>
<evidence type="ECO:0000259" key="2">
    <source>
        <dbReference type="PROSITE" id="PS51038"/>
    </source>
</evidence>
<feature type="compositionally biased region" description="Low complexity" evidence="1">
    <location>
        <begin position="315"/>
        <end position="326"/>
    </location>
</feature>
<organism evidence="3 4">
    <name type="scientific">Gnathostoma spinigerum</name>
    <dbReference type="NCBI Taxonomy" id="75299"/>
    <lineage>
        <taxon>Eukaryota</taxon>
        <taxon>Metazoa</taxon>
        <taxon>Ecdysozoa</taxon>
        <taxon>Nematoda</taxon>
        <taxon>Chromadorea</taxon>
        <taxon>Rhabditida</taxon>
        <taxon>Spirurina</taxon>
        <taxon>Gnathostomatomorpha</taxon>
        <taxon>Gnathostomatoidea</taxon>
        <taxon>Gnathostomatidae</taxon>
        <taxon>Gnathostoma</taxon>
    </lineage>
</organism>
<dbReference type="Proteomes" id="UP001608902">
    <property type="component" value="Unassembled WGS sequence"/>
</dbReference>
<dbReference type="PANTHER" id="PTHR46576:SF1">
    <property type="entry name" value="BROMO ADJACENT HOMOLOGY DOMAIN-CONTAINING 1 PROTEIN"/>
    <property type="match status" value="1"/>
</dbReference>
<feature type="compositionally biased region" description="Low complexity" evidence="1">
    <location>
        <begin position="342"/>
        <end position="367"/>
    </location>
</feature>
<dbReference type="EMBL" id="JBGFUD010002437">
    <property type="protein sequence ID" value="MFH4977598.1"/>
    <property type="molecule type" value="Genomic_DNA"/>
</dbReference>